<gene>
    <name evidence="8" type="ORF">A6E04_04030</name>
</gene>
<reference evidence="8 9" key="1">
    <citation type="submission" date="2016-06" db="EMBL/GenBank/DDBJ databases">
        <authorList>
            <person name="Kjaerup R.B."/>
            <person name="Dalgaard T.S."/>
            <person name="Juul-Madsen H.R."/>
        </authorList>
    </citation>
    <scope>NUCLEOTIDE SEQUENCE [LARGE SCALE GENOMIC DNA]</scope>
    <source>
        <strain evidence="8 9">1S159</strain>
    </source>
</reference>
<evidence type="ECO:0000256" key="6">
    <source>
        <dbReference type="SAM" id="SignalP"/>
    </source>
</evidence>
<evidence type="ECO:0000256" key="1">
    <source>
        <dbReference type="ARBA" id="ARBA00004196"/>
    </source>
</evidence>
<dbReference type="SUPFAM" id="SSF53807">
    <property type="entry name" value="Helical backbone' metal receptor"/>
    <property type="match status" value="1"/>
</dbReference>
<dbReference type="Pfam" id="PF01497">
    <property type="entry name" value="Peripla_BP_2"/>
    <property type="match status" value="1"/>
</dbReference>
<dbReference type="EMBL" id="MAJU01000004">
    <property type="protein sequence ID" value="OCH23079.1"/>
    <property type="molecule type" value="Genomic_DNA"/>
</dbReference>
<dbReference type="InterPro" id="IPR051313">
    <property type="entry name" value="Bact_iron-sidero_bind"/>
</dbReference>
<dbReference type="InterPro" id="IPR002491">
    <property type="entry name" value="ABC_transptr_periplasmic_BD"/>
</dbReference>
<protein>
    <submittedName>
        <fullName evidence="8">Enterochelin ABC transporter substrate-binding protein</fullName>
    </submittedName>
</protein>
<dbReference type="RefSeq" id="WP_017021894.1">
    <property type="nucleotide sequence ID" value="NZ_CAWMPN010000004.1"/>
</dbReference>
<sequence length="301" mass="33338">MKRSIATMLLGLLVSASSYAEMITVSHQLGKTTLETKPQRVVVIGTGTLDALDYFGIKPVAVTQATTMPSYLLKYTTNEFASSGSLSEPDFETIYMQKPDVIIMGSRAIKAYKELSEIAPTIVFAADSKGYWESTQQQWRMLGDVFEIQPTVEAKIASVDSEITKIKTHNQSNHVAALTVMSAGGNITTFGAQSRFSAIYKDFGFKEAAKGIKESNHGDLVSYEFIRDVNPTNLLIVDKDKLINKEKSRTREEFANPLVKATDAYRNDSLTYLDINAWYIAIAGVTATDQMIEDVKQSIHF</sequence>
<proteinExistence type="inferred from homology"/>
<comment type="caution">
    <text evidence="8">The sequence shown here is derived from an EMBL/GenBank/DDBJ whole genome shotgun (WGS) entry which is preliminary data.</text>
</comment>
<keyword evidence="5 6" id="KW-0732">Signal</keyword>
<dbReference type="STRING" id="688.A6E04_04030"/>
<feature type="domain" description="Fe/B12 periplasmic-binding" evidence="7">
    <location>
        <begin position="40"/>
        <end position="301"/>
    </location>
</feature>
<feature type="signal peptide" evidence="6">
    <location>
        <begin position="1"/>
        <end position="20"/>
    </location>
</feature>
<keyword evidence="4" id="KW-0410">Iron transport</keyword>
<organism evidence="8 9">
    <name type="scientific">Aliivibrio logei</name>
    <name type="common">Vibrio logei</name>
    <dbReference type="NCBI Taxonomy" id="688"/>
    <lineage>
        <taxon>Bacteria</taxon>
        <taxon>Pseudomonadati</taxon>
        <taxon>Pseudomonadota</taxon>
        <taxon>Gammaproteobacteria</taxon>
        <taxon>Vibrionales</taxon>
        <taxon>Vibrionaceae</taxon>
        <taxon>Aliivibrio</taxon>
    </lineage>
</organism>
<name>A0A1B9P3L6_ALILO</name>
<dbReference type="PROSITE" id="PS50983">
    <property type="entry name" value="FE_B12_PBP"/>
    <property type="match status" value="1"/>
</dbReference>
<dbReference type="OrthoDB" id="63946at2"/>
<keyword evidence="4" id="KW-0408">Iron</keyword>
<evidence type="ECO:0000259" key="7">
    <source>
        <dbReference type="PROSITE" id="PS50983"/>
    </source>
</evidence>
<dbReference type="CDD" id="cd01140">
    <property type="entry name" value="FatB"/>
    <property type="match status" value="1"/>
</dbReference>
<evidence type="ECO:0000256" key="4">
    <source>
        <dbReference type="ARBA" id="ARBA00022496"/>
    </source>
</evidence>
<dbReference type="GO" id="GO:0030288">
    <property type="term" value="C:outer membrane-bounded periplasmic space"/>
    <property type="evidence" value="ECO:0007669"/>
    <property type="project" value="TreeGrafter"/>
</dbReference>
<dbReference type="PANTHER" id="PTHR30532">
    <property type="entry name" value="IRON III DICITRATE-BINDING PERIPLASMIC PROTEIN"/>
    <property type="match status" value="1"/>
</dbReference>
<evidence type="ECO:0000256" key="2">
    <source>
        <dbReference type="ARBA" id="ARBA00008814"/>
    </source>
</evidence>
<keyword evidence="3" id="KW-0813">Transport</keyword>
<dbReference type="GO" id="GO:1901678">
    <property type="term" value="P:iron coordination entity transport"/>
    <property type="evidence" value="ECO:0007669"/>
    <property type="project" value="UniProtKB-ARBA"/>
</dbReference>
<feature type="chain" id="PRO_5008632502" evidence="6">
    <location>
        <begin position="21"/>
        <end position="301"/>
    </location>
</feature>
<evidence type="ECO:0000256" key="3">
    <source>
        <dbReference type="ARBA" id="ARBA00022448"/>
    </source>
</evidence>
<dbReference type="AlphaFoldDB" id="A0A1B9P3L6"/>
<evidence type="ECO:0000256" key="5">
    <source>
        <dbReference type="ARBA" id="ARBA00022729"/>
    </source>
</evidence>
<comment type="similarity">
    <text evidence="2">Belongs to the bacterial solute-binding protein 8 family.</text>
</comment>
<accession>A0A1B9P3L6</accession>
<evidence type="ECO:0000313" key="9">
    <source>
        <dbReference type="Proteomes" id="UP000093523"/>
    </source>
</evidence>
<comment type="subcellular location">
    <subcellularLocation>
        <location evidence="1">Cell envelope</location>
    </subcellularLocation>
</comment>
<keyword evidence="4" id="KW-0406">Ion transport</keyword>
<dbReference type="Gene3D" id="3.40.50.1980">
    <property type="entry name" value="Nitrogenase molybdenum iron protein domain"/>
    <property type="match status" value="2"/>
</dbReference>
<dbReference type="PANTHER" id="PTHR30532:SF28">
    <property type="entry name" value="PETROBACTIN-BINDING PROTEIN YCLQ"/>
    <property type="match status" value="1"/>
</dbReference>
<evidence type="ECO:0000313" key="8">
    <source>
        <dbReference type="EMBL" id="OCH23079.1"/>
    </source>
</evidence>
<dbReference type="InterPro" id="IPR033870">
    <property type="entry name" value="FatB"/>
</dbReference>
<dbReference type="Proteomes" id="UP000093523">
    <property type="component" value="Unassembled WGS sequence"/>
</dbReference>